<keyword evidence="3" id="KW-1185">Reference proteome</keyword>
<evidence type="ECO:0000313" key="2">
    <source>
        <dbReference type="EMBL" id="VDB86289.1"/>
    </source>
</evidence>
<dbReference type="Proteomes" id="UP000324639">
    <property type="component" value="Chromosome Bgt_-05"/>
</dbReference>
<evidence type="ECO:0000259" key="1">
    <source>
        <dbReference type="Pfam" id="PF13358"/>
    </source>
</evidence>
<evidence type="ECO:0000313" key="3">
    <source>
        <dbReference type="Proteomes" id="UP000324639"/>
    </source>
</evidence>
<dbReference type="EMBL" id="LR026988">
    <property type="protein sequence ID" value="VDB86289.1"/>
    <property type="molecule type" value="Genomic_DNA"/>
</dbReference>
<dbReference type="InterPro" id="IPR038717">
    <property type="entry name" value="Tc1-like_DDE_dom"/>
</dbReference>
<dbReference type="InterPro" id="IPR036397">
    <property type="entry name" value="RNaseH_sf"/>
</dbReference>
<proteinExistence type="predicted"/>
<protein>
    <submittedName>
        <fullName evidence="2">Bgt-20554</fullName>
    </submittedName>
</protein>
<gene>
    <name evidence="2" type="ORF">BGT96224V316_LOCUS3854</name>
</gene>
<dbReference type="Pfam" id="PF13358">
    <property type="entry name" value="DDE_3"/>
    <property type="match status" value="1"/>
</dbReference>
<dbReference type="Gene3D" id="3.30.420.10">
    <property type="entry name" value="Ribonuclease H-like superfamily/Ribonuclease H"/>
    <property type="match status" value="1"/>
</dbReference>
<dbReference type="AlphaFoldDB" id="A0A9X9MGG7"/>
<name>A0A9X9MGG7_BLUGR</name>
<dbReference type="GO" id="GO:0003676">
    <property type="term" value="F:nucleic acid binding"/>
    <property type="evidence" value="ECO:0007669"/>
    <property type="project" value="InterPro"/>
</dbReference>
<feature type="non-terminal residue" evidence="2">
    <location>
        <position position="1"/>
    </location>
</feature>
<feature type="domain" description="Tc1-like transposase DDE" evidence="1">
    <location>
        <begin position="44"/>
        <end position="94"/>
    </location>
</feature>
<sequence length="150" mass="17308">FAELEKGACLFWEEEWGFINSQKYWEKIVSLINGVVSMRPWLSVMQDNPPVHTAASTMEDMSQRLIQPIFWPANSPDPNPIEAFWNRMKNYIQHHYPNLGCGKQRAQDSLCKIVKEAWDSVSSEDLVRLIQSMPARRQSVIYADGGLTTY</sequence>
<organism evidence="2 3">
    <name type="scientific">Blumeria graminis f. sp. tritici</name>
    <dbReference type="NCBI Taxonomy" id="62690"/>
    <lineage>
        <taxon>Eukaryota</taxon>
        <taxon>Fungi</taxon>
        <taxon>Dikarya</taxon>
        <taxon>Ascomycota</taxon>
        <taxon>Pezizomycotina</taxon>
        <taxon>Leotiomycetes</taxon>
        <taxon>Erysiphales</taxon>
        <taxon>Erysiphaceae</taxon>
        <taxon>Blumeria</taxon>
    </lineage>
</organism>
<accession>A0A9X9MGG7</accession>
<reference evidence="2 3" key="1">
    <citation type="submission" date="2018-08" db="EMBL/GenBank/DDBJ databases">
        <authorList>
            <person name="Muller C M."/>
        </authorList>
    </citation>
    <scope>NUCLEOTIDE SEQUENCE [LARGE SCALE GENOMIC DNA]</scope>
</reference>